<sequence>MEQEKLQPIDLEVSIALILLAFYLIFKVEGI</sequence>
<reference evidence="1 2" key="1">
    <citation type="journal article" date="2013" name="Genome Announc.">
        <title>Multiple genome sequences of Helicobacter pylori strains of diverse disease and antibiotic resistance backgrounds from Malaysia.</title>
        <authorList>
            <person name="Rehvathy V."/>
            <person name="Tan M.H."/>
            <person name="Gunaletchumy S.P."/>
            <person name="Teh X."/>
            <person name="Wang S."/>
            <person name="Baybayan P."/>
            <person name="Singh S."/>
            <person name="Ashby M."/>
            <person name="Kaakoush N.O."/>
            <person name="Mitchell H.M."/>
            <person name="Croft L.J."/>
            <person name="Goh K.L."/>
            <person name="Loke M.F."/>
            <person name="Vadivelu J."/>
        </authorList>
    </citation>
    <scope>NUCLEOTIDE SEQUENCE [LARGE SCALE GENOMIC DNA]</scope>
    <source>
        <strain evidence="1 2">UM114</strain>
    </source>
</reference>
<protein>
    <submittedName>
        <fullName evidence="1">Uncharacterized protein</fullName>
    </submittedName>
</protein>
<dbReference type="EMBL" id="AUSS01000020">
    <property type="protein sequence ID" value="EPZ92739.1"/>
    <property type="molecule type" value="Genomic_DNA"/>
</dbReference>
<evidence type="ECO:0000313" key="2">
    <source>
        <dbReference type="Proteomes" id="UP000015605"/>
    </source>
</evidence>
<comment type="caution">
    <text evidence="1">The sequence shown here is derived from an EMBL/GenBank/DDBJ whole genome shotgun (WGS) entry which is preliminary data.</text>
</comment>
<gene>
    <name evidence="1" type="ORF">N207_08520</name>
</gene>
<evidence type="ECO:0000313" key="1">
    <source>
        <dbReference type="EMBL" id="EPZ92739.1"/>
    </source>
</evidence>
<accession>T0ETH9</accession>
<name>T0ETH9_HELPX</name>
<proteinExistence type="predicted"/>
<dbReference type="AlphaFoldDB" id="T0ETH9"/>
<organism evidence="1 2">
    <name type="scientific">Helicobacter pylori UM114</name>
    <dbReference type="NCBI Taxonomy" id="1355531"/>
    <lineage>
        <taxon>Bacteria</taxon>
        <taxon>Pseudomonadati</taxon>
        <taxon>Campylobacterota</taxon>
        <taxon>Epsilonproteobacteria</taxon>
        <taxon>Campylobacterales</taxon>
        <taxon>Helicobacteraceae</taxon>
        <taxon>Helicobacter</taxon>
    </lineage>
</organism>
<dbReference type="Proteomes" id="UP000015605">
    <property type="component" value="Unassembled WGS sequence"/>
</dbReference>